<feature type="signal peptide" evidence="1">
    <location>
        <begin position="1"/>
        <end position="30"/>
    </location>
</feature>
<dbReference type="EnsemblBacteria" id="CAD73961">
    <property type="protein sequence ID" value="CAD73961"/>
    <property type="gene ID" value="RB4730"/>
</dbReference>
<name>Q7US36_RHOBA</name>
<dbReference type="PATRIC" id="fig|243090.15.peg.2227"/>
<dbReference type="KEGG" id="rba:RB4730"/>
<evidence type="ECO:0000259" key="3">
    <source>
        <dbReference type="Pfam" id="PF21294"/>
    </source>
</evidence>
<reference evidence="4 5" key="1">
    <citation type="journal article" date="2003" name="Proc. Natl. Acad. Sci. U.S.A.">
        <title>Complete genome sequence of the marine planctomycete Pirellula sp. strain 1.</title>
        <authorList>
            <person name="Gloeckner F.O."/>
            <person name="Kube M."/>
            <person name="Bauer M."/>
            <person name="Teeling H."/>
            <person name="Lombardot T."/>
            <person name="Ludwig W."/>
            <person name="Gade D."/>
            <person name="Beck A."/>
            <person name="Borzym K."/>
            <person name="Heitmann K."/>
            <person name="Rabus R."/>
            <person name="Schlesner H."/>
            <person name="Amann R."/>
            <person name="Reinhardt R."/>
        </authorList>
    </citation>
    <scope>NUCLEOTIDE SEQUENCE [LARGE SCALE GENOMIC DNA]</scope>
    <source>
        <strain evidence="5">DSM 10527 / NCIMB 13988 / SH1</strain>
    </source>
</reference>
<dbReference type="Pfam" id="PF21294">
    <property type="entry name" value="Polysacc_lyase_14"/>
    <property type="match status" value="1"/>
</dbReference>
<dbReference type="AlphaFoldDB" id="Q7US36"/>
<accession>Q7US36</accession>
<dbReference type="NCBIfam" id="NF033679">
    <property type="entry name" value="DNRLRE_dom"/>
    <property type="match status" value="1"/>
</dbReference>
<dbReference type="InterPro" id="IPR010671">
    <property type="entry name" value="Disaggr-rel_dom"/>
</dbReference>
<dbReference type="Proteomes" id="UP000001025">
    <property type="component" value="Chromosome"/>
</dbReference>
<dbReference type="OrthoDB" id="7552220at2"/>
<feature type="domain" description="Disaggregatase-related" evidence="2">
    <location>
        <begin position="52"/>
        <end position="142"/>
    </location>
</feature>
<evidence type="ECO:0000313" key="4">
    <source>
        <dbReference type="EMBL" id="CAD73961.1"/>
    </source>
</evidence>
<proteinExistence type="predicted"/>
<evidence type="ECO:0008006" key="6">
    <source>
        <dbReference type="Google" id="ProtNLM"/>
    </source>
</evidence>
<dbReference type="EMBL" id="BX294140">
    <property type="protein sequence ID" value="CAD73961.1"/>
    <property type="molecule type" value="Genomic_DNA"/>
</dbReference>
<dbReference type="HOGENOM" id="CLU_521427_0_0_0"/>
<dbReference type="InterPro" id="IPR048958">
    <property type="entry name" value="Polysacc_lyase_14"/>
</dbReference>
<organism evidence="4 5">
    <name type="scientific">Rhodopirellula baltica (strain DSM 10527 / NCIMB 13988 / SH1)</name>
    <dbReference type="NCBI Taxonomy" id="243090"/>
    <lineage>
        <taxon>Bacteria</taxon>
        <taxon>Pseudomonadati</taxon>
        <taxon>Planctomycetota</taxon>
        <taxon>Planctomycetia</taxon>
        <taxon>Pirellulales</taxon>
        <taxon>Pirellulaceae</taxon>
        <taxon>Rhodopirellula</taxon>
    </lineage>
</organism>
<dbReference type="PANTHER" id="PTHR40124:SF1">
    <property type="entry name" value="DISAGGREGATASE RELATED REPEAT PROTEIN"/>
    <property type="match status" value="1"/>
</dbReference>
<evidence type="ECO:0000256" key="1">
    <source>
        <dbReference type="SAM" id="SignalP"/>
    </source>
</evidence>
<keyword evidence="1" id="KW-0732">Signal</keyword>
<dbReference type="Gene3D" id="2.60.120.200">
    <property type="match status" value="1"/>
</dbReference>
<sequence>MQHSTVSHVFFFFAVSFAVVVLFGSGSLMADPSDWAEGTQEHNDGANREHYNQAASLRWAHFMGDWCDAKGTEQGETVYAIAEVSDTDTLTPVRWDVTTLANEWGQGTHPNQGMFLRVVEGSGRIAFASRESTDETLRPKLELTGKNGTAILDAVADTFLTKWTYRSQGQANELRVSAEAENLLVRFDLEQATDIGTITRATLVLLSPQQFGSASIGVFRCNQGESDVPTSPALGIAAKYENDRGIANDLDVIFATGFERADWKSEWTQVGKDGKVDTVNPESRSEGFLPLQGKALRSRIDEGEFTALNTLYKFDERIGSEPEEIYFRYHLRLADDWNQTVQGGKLPGISGTYGRAGWGGRKSDGTDGWSARGLFQKTVPAGNPLAGRTPIGFYCYHADMHGTYGSHWVWSQNYRGYLAKNQWYTIEQQCRLNTPGEKDGILRGWVDGQLAFEKTDVRFRMTDELKIEQIWMNLYHGGKTASPHDQHIFIDNVVIAKKYIGPMVTSP</sequence>
<dbReference type="PANTHER" id="PTHR40124">
    <property type="match status" value="1"/>
</dbReference>
<dbReference type="Pfam" id="PF06848">
    <property type="entry name" value="Disaggr_repeat"/>
    <property type="match status" value="1"/>
</dbReference>
<protein>
    <recommendedName>
        <fullName evidence="6">Disaggregatase related repeat protein</fullName>
    </recommendedName>
</protein>
<dbReference type="STRING" id="243090.RB4730"/>
<dbReference type="InParanoid" id="Q7US36"/>
<dbReference type="eggNOG" id="ENOG502ZBB1">
    <property type="taxonomic scope" value="Bacteria"/>
</dbReference>
<feature type="chain" id="PRO_5004294255" description="Disaggregatase related repeat protein" evidence="1">
    <location>
        <begin position="31"/>
        <end position="507"/>
    </location>
</feature>
<keyword evidence="5" id="KW-1185">Reference proteome</keyword>
<evidence type="ECO:0000313" key="5">
    <source>
        <dbReference type="Proteomes" id="UP000001025"/>
    </source>
</evidence>
<gene>
    <name evidence="4" type="ordered locus">RB4730</name>
</gene>
<feature type="domain" description="Polysaccharide lyase 14" evidence="3">
    <location>
        <begin position="316"/>
        <end position="492"/>
    </location>
</feature>
<evidence type="ECO:0000259" key="2">
    <source>
        <dbReference type="Pfam" id="PF06848"/>
    </source>
</evidence>